<dbReference type="PROSITE" id="PS00108">
    <property type="entry name" value="PROTEIN_KINASE_ST"/>
    <property type="match status" value="1"/>
</dbReference>
<dbReference type="InterPro" id="IPR008271">
    <property type="entry name" value="Ser/Thr_kinase_AS"/>
</dbReference>
<evidence type="ECO:0000256" key="3">
    <source>
        <dbReference type="ARBA" id="ARBA00022679"/>
    </source>
</evidence>
<dbReference type="Gene3D" id="1.10.510.10">
    <property type="entry name" value="Transferase(Phosphotransferase) domain 1"/>
    <property type="match status" value="1"/>
</dbReference>
<dbReference type="PANTHER" id="PTHR11042">
    <property type="entry name" value="EUKARYOTIC TRANSLATION INITIATION FACTOR 2-ALPHA KINASE EIF2-ALPHA KINASE -RELATED"/>
    <property type="match status" value="1"/>
</dbReference>
<evidence type="ECO:0000256" key="10">
    <source>
        <dbReference type="ARBA" id="ARBA00048977"/>
    </source>
</evidence>
<reference evidence="12 13" key="1">
    <citation type="journal article" date="2023" name="IMA Fungus">
        <title>Comparative genomic study of the Penicillium genus elucidates a diverse pangenome and 15 lateral gene transfer events.</title>
        <authorList>
            <person name="Petersen C."/>
            <person name="Sorensen T."/>
            <person name="Nielsen M.R."/>
            <person name="Sondergaard T.E."/>
            <person name="Sorensen J.L."/>
            <person name="Fitzpatrick D.A."/>
            <person name="Frisvad J.C."/>
            <person name="Nielsen K.L."/>
        </authorList>
    </citation>
    <scope>NUCLEOTIDE SEQUENCE [LARGE SCALE GENOMIC DNA]</scope>
    <source>
        <strain evidence="12 13">IBT 3361</strain>
    </source>
</reference>
<dbReference type="SUPFAM" id="SSF56112">
    <property type="entry name" value="Protein kinase-like (PK-like)"/>
    <property type="match status" value="1"/>
</dbReference>
<evidence type="ECO:0000256" key="7">
    <source>
        <dbReference type="ARBA" id="ARBA00023193"/>
    </source>
</evidence>
<evidence type="ECO:0000256" key="9">
    <source>
        <dbReference type="ARBA" id="ARBA00048659"/>
    </source>
</evidence>
<keyword evidence="4" id="KW-0547">Nucleotide-binding</keyword>
<dbReference type="InterPro" id="IPR000719">
    <property type="entry name" value="Prot_kinase_dom"/>
</dbReference>
<evidence type="ECO:0000256" key="8">
    <source>
        <dbReference type="ARBA" id="ARBA00037982"/>
    </source>
</evidence>
<dbReference type="Proteomes" id="UP001220256">
    <property type="component" value="Unassembled WGS sequence"/>
</dbReference>
<dbReference type="EMBL" id="JAPVEB010000008">
    <property type="protein sequence ID" value="KAJ5260411.1"/>
    <property type="molecule type" value="Genomic_DNA"/>
</dbReference>
<evidence type="ECO:0000256" key="1">
    <source>
        <dbReference type="ARBA" id="ARBA00012513"/>
    </source>
</evidence>
<evidence type="ECO:0000313" key="12">
    <source>
        <dbReference type="EMBL" id="KAJ5260411.1"/>
    </source>
</evidence>
<evidence type="ECO:0000256" key="5">
    <source>
        <dbReference type="ARBA" id="ARBA00022777"/>
    </source>
</evidence>
<keyword evidence="2" id="KW-0723">Serine/threonine-protein kinase</keyword>
<comment type="caution">
    <text evidence="12">The sequence shown here is derived from an EMBL/GenBank/DDBJ whole genome shotgun (WGS) entry which is preliminary data.</text>
</comment>
<evidence type="ECO:0000256" key="6">
    <source>
        <dbReference type="ARBA" id="ARBA00022840"/>
    </source>
</evidence>
<comment type="catalytic activity">
    <reaction evidence="10">
        <text>L-seryl-[protein] + ATP = O-phospho-L-seryl-[protein] + ADP + H(+)</text>
        <dbReference type="Rhea" id="RHEA:17989"/>
        <dbReference type="Rhea" id="RHEA-COMP:9863"/>
        <dbReference type="Rhea" id="RHEA-COMP:11604"/>
        <dbReference type="ChEBI" id="CHEBI:15378"/>
        <dbReference type="ChEBI" id="CHEBI:29999"/>
        <dbReference type="ChEBI" id="CHEBI:30616"/>
        <dbReference type="ChEBI" id="CHEBI:83421"/>
        <dbReference type="ChEBI" id="CHEBI:456216"/>
        <dbReference type="EC" id="2.7.11.1"/>
    </reaction>
    <physiologicalReaction direction="left-to-right" evidence="10">
        <dbReference type="Rhea" id="RHEA:17990"/>
    </physiologicalReaction>
</comment>
<organism evidence="12 13">
    <name type="scientific">Penicillium chrysogenum</name>
    <name type="common">Penicillium notatum</name>
    <dbReference type="NCBI Taxonomy" id="5076"/>
    <lineage>
        <taxon>Eukaryota</taxon>
        <taxon>Fungi</taxon>
        <taxon>Dikarya</taxon>
        <taxon>Ascomycota</taxon>
        <taxon>Pezizomycotina</taxon>
        <taxon>Eurotiomycetes</taxon>
        <taxon>Eurotiomycetidae</taxon>
        <taxon>Eurotiales</taxon>
        <taxon>Aspergillaceae</taxon>
        <taxon>Penicillium</taxon>
        <taxon>Penicillium chrysogenum species complex</taxon>
    </lineage>
</organism>
<keyword evidence="7" id="KW-0652">Protein synthesis inhibitor</keyword>
<comment type="similarity">
    <text evidence="8">Belongs to the protein kinase superfamily. Ser/Thr protein kinase family. GCN2 subfamily.</text>
</comment>
<name>A0ABQ8WBT6_PENCH</name>
<comment type="catalytic activity">
    <reaction evidence="9">
        <text>L-threonyl-[protein] + ATP = O-phospho-L-threonyl-[protein] + ADP + H(+)</text>
        <dbReference type="Rhea" id="RHEA:46608"/>
        <dbReference type="Rhea" id="RHEA-COMP:11060"/>
        <dbReference type="Rhea" id="RHEA-COMP:11605"/>
        <dbReference type="ChEBI" id="CHEBI:15378"/>
        <dbReference type="ChEBI" id="CHEBI:30013"/>
        <dbReference type="ChEBI" id="CHEBI:30616"/>
        <dbReference type="ChEBI" id="CHEBI:61977"/>
        <dbReference type="ChEBI" id="CHEBI:456216"/>
        <dbReference type="EC" id="2.7.11.1"/>
    </reaction>
    <physiologicalReaction direction="left-to-right" evidence="9">
        <dbReference type="Rhea" id="RHEA:46609"/>
    </physiologicalReaction>
</comment>
<keyword evidence="3" id="KW-0808">Transferase</keyword>
<keyword evidence="13" id="KW-1185">Reference proteome</keyword>
<proteinExistence type="inferred from homology"/>
<evidence type="ECO:0000313" key="13">
    <source>
        <dbReference type="Proteomes" id="UP001220256"/>
    </source>
</evidence>
<evidence type="ECO:0000256" key="4">
    <source>
        <dbReference type="ARBA" id="ARBA00022741"/>
    </source>
</evidence>
<keyword evidence="5" id="KW-0418">Kinase</keyword>
<feature type="domain" description="Protein kinase" evidence="11">
    <location>
        <begin position="1"/>
        <end position="74"/>
    </location>
</feature>
<protein>
    <recommendedName>
        <fullName evidence="1">non-specific serine/threonine protein kinase</fullName>
        <ecNumber evidence="1">2.7.11.1</ecNumber>
    </recommendedName>
</protein>
<dbReference type="Pfam" id="PF00069">
    <property type="entry name" value="Pkinase"/>
    <property type="match status" value="1"/>
</dbReference>
<dbReference type="PANTHER" id="PTHR11042:SF160">
    <property type="entry name" value="EUKARYOTIC TRANSLATION INITIATION FACTOR 2-ALPHA KINASE 1"/>
    <property type="match status" value="1"/>
</dbReference>
<dbReference type="EC" id="2.7.11.1" evidence="1"/>
<evidence type="ECO:0000259" key="11">
    <source>
        <dbReference type="PROSITE" id="PS50011"/>
    </source>
</evidence>
<accession>A0ABQ8WBT6</accession>
<evidence type="ECO:0000256" key="2">
    <source>
        <dbReference type="ARBA" id="ARBA00022527"/>
    </source>
</evidence>
<dbReference type="InterPro" id="IPR011009">
    <property type="entry name" value="Kinase-like_dom_sf"/>
</dbReference>
<keyword evidence="6" id="KW-0067">ATP-binding</keyword>
<dbReference type="InterPro" id="IPR050339">
    <property type="entry name" value="CC_SR_Kinase"/>
</dbReference>
<sequence>MTDIFISLSEDLYIVTDLYDNRSLSPFASVVKAFGRGLKYIHSAGVIHRDLKLTNILIDDNYNLKICDFGLARE</sequence>
<dbReference type="PROSITE" id="PS50011">
    <property type="entry name" value="PROTEIN_KINASE_DOM"/>
    <property type="match status" value="1"/>
</dbReference>
<gene>
    <name evidence="12" type="ORF">N7505_009792</name>
</gene>